<dbReference type="InterPro" id="IPR028082">
    <property type="entry name" value="Peripla_BP_I"/>
</dbReference>
<dbReference type="PANTHER" id="PTHR30146:SF148">
    <property type="entry name" value="HTH-TYPE TRANSCRIPTIONAL REPRESSOR PURR-RELATED"/>
    <property type="match status" value="1"/>
</dbReference>
<proteinExistence type="predicted"/>
<dbReference type="Gene3D" id="1.10.260.40">
    <property type="entry name" value="lambda repressor-like DNA-binding domains"/>
    <property type="match status" value="1"/>
</dbReference>
<evidence type="ECO:0000259" key="5">
    <source>
        <dbReference type="PROSITE" id="PS50932"/>
    </source>
</evidence>
<evidence type="ECO:0000313" key="7">
    <source>
        <dbReference type="Proteomes" id="UP000663937"/>
    </source>
</evidence>
<keyword evidence="7" id="KW-1185">Reference proteome</keyword>
<dbReference type="Proteomes" id="UP000663937">
    <property type="component" value="Chromosome"/>
</dbReference>
<dbReference type="SUPFAM" id="SSF47413">
    <property type="entry name" value="lambda repressor-like DNA-binding domains"/>
    <property type="match status" value="1"/>
</dbReference>
<dbReference type="PRINTS" id="PR00036">
    <property type="entry name" value="HTHLACI"/>
</dbReference>
<evidence type="ECO:0000256" key="1">
    <source>
        <dbReference type="ARBA" id="ARBA00022491"/>
    </source>
</evidence>
<evidence type="ECO:0000256" key="3">
    <source>
        <dbReference type="ARBA" id="ARBA00023125"/>
    </source>
</evidence>
<accession>A0A8A4ZB85</accession>
<dbReference type="Pfam" id="PF00356">
    <property type="entry name" value="LacI"/>
    <property type="match status" value="1"/>
</dbReference>
<dbReference type="Gene3D" id="3.40.50.2300">
    <property type="match status" value="2"/>
</dbReference>
<protein>
    <submittedName>
        <fullName evidence="6">LacI family DNA-binding transcriptional regulator</fullName>
    </submittedName>
</protein>
<organism evidence="6 7">
    <name type="scientific">Pengzhenrongella sicca</name>
    <dbReference type="NCBI Taxonomy" id="2819238"/>
    <lineage>
        <taxon>Bacteria</taxon>
        <taxon>Bacillati</taxon>
        <taxon>Actinomycetota</taxon>
        <taxon>Actinomycetes</taxon>
        <taxon>Micrococcales</taxon>
        <taxon>Pengzhenrongella</taxon>
    </lineage>
</organism>
<dbReference type="GO" id="GO:0000976">
    <property type="term" value="F:transcription cis-regulatory region binding"/>
    <property type="evidence" value="ECO:0007669"/>
    <property type="project" value="TreeGrafter"/>
</dbReference>
<keyword evidence="3 6" id="KW-0238">DNA-binding</keyword>
<gene>
    <name evidence="6" type="ORF">J4E96_12900</name>
</gene>
<evidence type="ECO:0000256" key="4">
    <source>
        <dbReference type="ARBA" id="ARBA00023163"/>
    </source>
</evidence>
<dbReference type="SUPFAM" id="SSF53822">
    <property type="entry name" value="Periplasmic binding protein-like I"/>
    <property type="match status" value="1"/>
</dbReference>
<sequence>MTTMGDVARAAGVSVSTVSHVVNETRPVRAATRSAVLAAIDAVGYRRNSLARALATSRTRTVGLAISALSNPYFGGLVHAIEARLSAAGYSLVLADTHDDVHREAAVLGQMLERRLDGILLAPAAGAADGSLPVVLATGTPLVLIDRFAAVPCDQIAPANREPSRLLTAHLAELGHRRVAVVAGLEGLHSSVERLDGYRAAVAAAGLDDDPSLTVAGGSSQEQAHAGVRALFAGPGRPSAVVVLNNAMTIGTLRALRELGLAVPGDVALVCYDDFEWADLFSPGLTAMAQDIPRLGAGAVELLLARLATPSFAELAPRRLRVPPAFAHRDSCGCVPATLQG</sequence>
<keyword evidence="4" id="KW-0804">Transcription</keyword>
<dbReference type="RefSeq" id="WP_227422512.1">
    <property type="nucleotide sequence ID" value="NZ_CP071868.1"/>
</dbReference>
<feature type="domain" description="HTH lacI-type" evidence="5">
    <location>
        <begin position="2"/>
        <end position="56"/>
    </location>
</feature>
<dbReference type="GO" id="GO:0003700">
    <property type="term" value="F:DNA-binding transcription factor activity"/>
    <property type="evidence" value="ECO:0007669"/>
    <property type="project" value="TreeGrafter"/>
</dbReference>
<dbReference type="CDD" id="cd06267">
    <property type="entry name" value="PBP1_LacI_sugar_binding-like"/>
    <property type="match status" value="1"/>
</dbReference>
<name>A0A8A4ZB85_9MICO</name>
<dbReference type="PROSITE" id="PS50932">
    <property type="entry name" value="HTH_LACI_2"/>
    <property type="match status" value="1"/>
</dbReference>
<dbReference type="InterPro" id="IPR046335">
    <property type="entry name" value="LacI/GalR-like_sensor"/>
</dbReference>
<keyword evidence="2" id="KW-0805">Transcription regulation</keyword>
<evidence type="ECO:0000313" key="6">
    <source>
        <dbReference type="EMBL" id="QTE28279.1"/>
    </source>
</evidence>
<dbReference type="SMART" id="SM00354">
    <property type="entry name" value="HTH_LACI"/>
    <property type="match status" value="1"/>
</dbReference>
<dbReference type="InterPro" id="IPR010982">
    <property type="entry name" value="Lambda_DNA-bd_dom_sf"/>
</dbReference>
<keyword evidence="1" id="KW-0678">Repressor</keyword>
<dbReference type="Pfam" id="PF13377">
    <property type="entry name" value="Peripla_BP_3"/>
    <property type="match status" value="1"/>
</dbReference>
<reference evidence="6" key="1">
    <citation type="submission" date="2021-03" db="EMBL/GenBank/DDBJ databases">
        <title>Pengzhenrongella sicca gen. nov., sp. nov., a new member of suborder Micrococcineae isolated from High-Arctic tundra soil.</title>
        <authorList>
            <person name="Peng F."/>
        </authorList>
    </citation>
    <scope>NUCLEOTIDE SEQUENCE</scope>
    <source>
        <strain evidence="6">LRZ-2</strain>
    </source>
</reference>
<dbReference type="KEGG" id="psic:J4E96_12900"/>
<dbReference type="PANTHER" id="PTHR30146">
    <property type="entry name" value="LACI-RELATED TRANSCRIPTIONAL REPRESSOR"/>
    <property type="match status" value="1"/>
</dbReference>
<evidence type="ECO:0000256" key="2">
    <source>
        <dbReference type="ARBA" id="ARBA00023015"/>
    </source>
</evidence>
<dbReference type="InterPro" id="IPR000843">
    <property type="entry name" value="HTH_LacI"/>
</dbReference>
<dbReference type="EMBL" id="CP071868">
    <property type="protein sequence ID" value="QTE28279.1"/>
    <property type="molecule type" value="Genomic_DNA"/>
</dbReference>
<dbReference type="AlphaFoldDB" id="A0A8A4ZB85"/>
<dbReference type="PROSITE" id="PS00356">
    <property type="entry name" value="HTH_LACI_1"/>
    <property type="match status" value="1"/>
</dbReference>